<protein>
    <submittedName>
        <fullName evidence="1">DUF1697 domain-containing protein</fullName>
    </submittedName>
</protein>
<name>A0A3L8PRZ1_9ACTN</name>
<comment type="caution">
    <text evidence="1">The sequence shown here is derived from an EMBL/GenBank/DDBJ whole genome shotgun (WGS) entry which is preliminary data.</text>
</comment>
<dbReference type="Gene3D" id="3.30.70.1280">
    <property type="entry name" value="SP0830-like domains"/>
    <property type="match status" value="1"/>
</dbReference>
<dbReference type="Pfam" id="PF08002">
    <property type="entry name" value="DUF1697"/>
    <property type="match status" value="1"/>
</dbReference>
<evidence type="ECO:0000313" key="1">
    <source>
        <dbReference type="EMBL" id="RLV57158.1"/>
    </source>
</evidence>
<dbReference type="EMBL" id="RDBF01000001">
    <property type="protein sequence ID" value="RLV57158.1"/>
    <property type="molecule type" value="Genomic_DNA"/>
</dbReference>
<gene>
    <name evidence="1" type="ORF">D9V41_00400</name>
</gene>
<dbReference type="PANTHER" id="PTHR36439">
    <property type="entry name" value="BLL4334 PROTEIN"/>
    <property type="match status" value="1"/>
</dbReference>
<reference evidence="1 2" key="1">
    <citation type="submission" date="2018-10" db="EMBL/GenBank/DDBJ databases">
        <title>Aeromicrobium sp. 9W16Y-2 whole genome shotgun sequence.</title>
        <authorList>
            <person name="Li F."/>
        </authorList>
    </citation>
    <scope>NUCLEOTIDE SEQUENCE [LARGE SCALE GENOMIC DNA]</scope>
    <source>
        <strain evidence="1 2">9W16Y-2</strain>
    </source>
</reference>
<accession>A0A3L8PRZ1</accession>
<dbReference type="InterPro" id="IPR012545">
    <property type="entry name" value="DUF1697"/>
</dbReference>
<keyword evidence="2" id="KW-1185">Reference proteome</keyword>
<dbReference type="PANTHER" id="PTHR36439:SF1">
    <property type="entry name" value="DUF1697 DOMAIN-CONTAINING PROTEIN"/>
    <property type="match status" value="1"/>
</dbReference>
<dbReference type="OrthoDB" id="9806494at2"/>
<organism evidence="1 2">
    <name type="scientific">Aeromicrobium phragmitis</name>
    <dbReference type="NCBI Taxonomy" id="2478914"/>
    <lineage>
        <taxon>Bacteria</taxon>
        <taxon>Bacillati</taxon>
        <taxon>Actinomycetota</taxon>
        <taxon>Actinomycetes</taxon>
        <taxon>Propionibacteriales</taxon>
        <taxon>Nocardioidaceae</taxon>
        <taxon>Aeromicrobium</taxon>
    </lineage>
</organism>
<dbReference type="RefSeq" id="WP_121792567.1">
    <property type="nucleotide sequence ID" value="NZ_RDBF01000001.1"/>
</dbReference>
<proteinExistence type="predicted"/>
<dbReference type="SUPFAM" id="SSF160379">
    <property type="entry name" value="SP0830-like"/>
    <property type="match status" value="1"/>
</dbReference>
<sequence>MAERIVLLRAVNVGGAKLPMQRLREIAADLGARDVSTHIASGNLLCTPPGDPAEFDRALEARIEAEFGFFREAISRTPAELRQALDAYPFEVVEPKLAHIYFLASTPAPDAVADVASRDLGPDLAQVIGRDLHVRFADGAAASKLTAPFVARVLGVPGTARNLRTVAALVEKAGA</sequence>
<dbReference type="PIRSF" id="PIRSF008502">
    <property type="entry name" value="UCP008502"/>
    <property type="match status" value="1"/>
</dbReference>
<dbReference type="AlphaFoldDB" id="A0A3L8PRZ1"/>
<dbReference type="Proteomes" id="UP000282515">
    <property type="component" value="Unassembled WGS sequence"/>
</dbReference>
<evidence type="ECO:0000313" key="2">
    <source>
        <dbReference type="Proteomes" id="UP000282515"/>
    </source>
</evidence>